<gene>
    <name evidence="9" type="ORF">NG895_18935</name>
</gene>
<feature type="active site" description="Proton donor" evidence="6">
    <location>
        <position position="251"/>
    </location>
</feature>
<dbReference type="SUPFAM" id="SSF75005">
    <property type="entry name" value="Arabinanase/levansucrase/invertase"/>
    <property type="match status" value="1"/>
</dbReference>
<name>A0A9X2FGG3_9BACT</name>
<keyword evidence="3 5" id="KW-0378">Hydrolase</keyword>
<comment type="pathway">
    <text evidence="1 5">Glycan metabolism; L-arabinan degradation.</text>
</comment>
<dbReference type="GO" id="GO:0005975">
    <property type="term" value="P:carbohydrate metabolic process"/>
    <property type="evidence" value="ECO:0007669"/>
    <property type="project" value="InterPro"/>
</dbReference>
<evidence type="ECO:0000256" key="4">
    <source>
        <dbReference type="ARBA" id="ARBA00023295"/>
    </source>
</evidence>
<evidence type="ECO:0000256" key="8">
    <source>
        <dbReference type="PIRSR" id="PIRSR026534-3"/>
    </source>
</evidence>
<feature type="binding site" evidence="7">
    <location>
        <begin position="158"/>
        <end position="161"/>
    </location>
    <ligand>
        <name>substrate</name>
    </ligand>
</feature>
<evidence type="ECO:0000256" key="6">
    <source>
        <dbReference type="PIRSR" id="PIRSR026534-1"/>
    </source>
</evidence>
<dbReference type="EMBL" id="JAMXLR010000062">
    <property type="protein sequence ID" value="MCO6045979.1"/>
    <property type="molecule type" value="Genomic_DNA"/>
</dbReference>
<comment type="similarity">
    <text evidence="2 5">Belongs to the glycosyl hydrolase 43 family.</text>
</comment>
<evidence type="ECO:0000256" key="1">
    <source>
        <dbReference type="ARBA" id="ARBA00004834"/>
    </source>
</evidence>
<feature type="binding site" evidence="7">
    <location>
        <position position="118"/>
    </location>
    <ligand>
        <name>substrate</name>
    </ligand>
</feature>
<dbReference type="PANTHER" id="PTHR43301">
    <property type="entry name" value="ARABINAN ENDO-1,5-ALPHA-L-ARABINOSIDASE"/>
    <property type="match status" value="1"/>
</dbReference>
<feature type="active site" description="Proton acceptor" evidence="6">
    <location>
        <position position="41"/>
    </location>
</feature>
<evidence type="ECO:0000313" key="9">
    <source>
        <dbReference type="EMBL" id="MCO6045979.1"/>
    </source>
</evidence>
<dbReference type="InterPro" id="IPR050727">
    <property type="entry name" value="GH43_arabinanases"/>
</dbReference>
<dbReference type="CDD" id="cd18830">
    <property type="entry name" value="GH43_CjArb43A-like"/>
    <property type="match status" value="1"/>
</dbReference>
<accession>A0A9X2FGG3</accession>
<organism evidence="9 10">
    <name type="scientific">Aeoliella straminimaris</name>
    <dbReference type="NCBI Taxonomy" id="2954799"/>
    <lineage>
        <taxon>Bacteria</taxon>
        <taxon>Pseudomonadati</taxon>
        <taxon>Planctomycetota</taxon>
        <taxon>Planctomycetia</taxon>
        <taxon>Pirellulales</taxon>
        <taxon>Lacipirellulaceae</taxon>
        <taxon>Aeoliella</taxon>
    </lineage>
</organism>
<feature type="site" description="Important for catalytic activity, responsible for pKa modulation of the active site Glu and correct orientation of both the proton donor and substrate" evidence="8">
    <location>
        <position position="161"/>
    </location>
</feature>
<keyword evidence="4 5" id="KW-0326">Glycosidase</keyword>
<evidence type="ECO:0000256" key="7">
    <source>
        <dbReference type="PIRSR" id="PIRSR026534-2"/>
    </source>
</evidence>
<feature type="site" description="Important for substrate recognition" evidence="8">
    <location>
        <position position="322"/>
    </location>
</feature>
<reference evidence="9" key="1">
    <citation type="submission" date="2022-06" db="EMBL/GenBank/DDBJ databases">
        <title>Aeoliella straminimaris, a novel planctomycete from sediments.</title>
        <authorList>
            <person name="Vitorino I.R."/>
            <person name="Lage O.M."/>
        </authorList>
    </citation>
    <scope>NUCLEOTIDE SEQUENCE</scope>
    <source>
        <strain evidence="9">ICT_H6.2</strain>
    </source>
</reference>
<comment type="caution">
    <text evidence="9">The sequence shown here is derived from an EMBL/GenBank/DDBJ whole genome shotgun (WGS) entry which is preliminary data.</text>
</comment>
<dbReference type="Pfam" id="PF04616">
    <property type="entry name" value="Glyco_hydro_43"/>
    <property type="match status" value="2"/>
</dbReference>
<dbReference type="Proteomes" id="UP001155241">
    <property type="component" value="Unassembled WGS sequence"/>
</dbReference>
<dbReference type="GO" id="GO:0046558">
    <property type="term" value="F:arabinan endo-1,5-alpha-L-arabinosidase activity"/>
    <property type="evidence" value="ECO:0007669"/>
    <property type="project" value="InterPro"/>
</dbReference>
<proteinExistence type="inferred from homology"/>
<evidence type="ECO:0000256" key="2">
    <source>
        <dbReference type="ARBA" id="ARBA00009865"/>
    </source>
</evidence>
<evidence type="ECO:0000313" key="10">
    <source>
        <dbReference type="Proteomes" id="UP001155241"/>
    </source>
</evidence>
<dbReference type="InterPro" id="IPR023296">
    <property type="entry name" value="Glyco_hydro_beta-prop_sf"/>
</dbReference>
<keyword evidence="10" id="KW-1185">Reference proteome</keyword>
<dbReference type="AlphaFoldDB" id="A0A9X2FGG3"/>
<dbReference type="PANTHER" id="PTHR43301:SF3">
    <property type="entry name" value="ARABINAN ENDO-1,5-ALPHA-L-ARABINOSIDASE A-RELATED"/>
    <property type="match status" value="1"/>
</dbReference>
<dbReference type="InterPro" id="IPR006710">
    <property type="entry name" value="Glyco_hydro_43"/>
</dbReference>
<sequence>MPFSLRFDFAATIRRIVAIAWAALVVCQLGVAQDRNVGVHDPVIAHEGDTYYLFGTGRGIRVQSSEDLKSWKPQPPVFQETPSWMKELAPQFRGDLWAPDIFHHDGTYYLYYSVSAFGRNNSAIGVATNKTLDSTSPDFAWQDHGVVVRSIPGRDLWNAIDPNVVIDEDGTPWMTFGSFWTGIKLVKLSADLTSIVTGPGEEWHTLASRERDFVVDERDAGDSANPELDYESLYTPEQLKRNHDMQNGAIEAPFLFRKDGMWYLFASWDRCCRGARSTYKVIVGRSQDIRGPYLDKDGKRLVRGGGTLVVEGDGEQWAAAGHPSAYTFDDSDYLVFHAYDLKDRGKSKLRVREIRWEDGWPAVDLGE</sequence>
<dbReference type="PIRSF" id="PIRSF026534">
    <property type="entry name" value="Endo_alpha-L-arabinosidase"/>
    <property type="match status" value="1"/>
</dbReference>
<evidence type="ECO:0000256" key="5">
    <source>
        <dbReference type="PIRNR" id="PIRNR026534"/>
    </source>
</evidence>
<protein>
    <submittedName>
        <fullName evidence="9">Arabinan endo-1,5-alpha-L-arabinosidase</fullName>
    </submittedName>
</protein>
<feature type="binding site" evidence="7">
    <location>
        <position position="41"/>
    </location>
    <ligand>
        <name>substrate</name>
    </ligand>
</feature>
<dbReference type="Gene3D" id="2.115.10.20">
    <property type="entry name" value="Glycosyl hydrolase domain, family 43"/>
    <property type="match status" value="1"/>
</dbReference>
<dbReference type="RefSeq" id="WP_252854094.1">
    <property type="nucleotide sequence ID" value="NZ_JAMXLR010000062.1"/>
</dbReference>
<evidence type="ECO:0000256" key="3">
    <source>
        <dbReference type="ARBA" id="ARBA00022801"/>
    </source>
</evidence>
<feature type="binding site" evidence="7">
    <location>
        <begin position="178"/>
        <end position="180"/>
    </location>
    <ligand>
        <name>substrate</name>
    </ligand>
</feature>
<dbReference type="InterPro" id="IPR016840">
    <property type="entry name" value="Glyco_hydro_43_endo_a_Ara-ase"/>
</dbReference>